<dbReference type="OrthoDB" id="1607513at2759"/>
<dbReference type="PANTHER" id="PTHR46481:SF10">
    <property type="entry name" value="ZINC FINGER BED DOMAIN-CONTAINING PROTEIN 39"/>
    <property type="match status" value="1"/>
</dbReference>
<dbReference type="SMART" id="SM00614">
    <property type="entry name" value="ZnF_BED"/>
    <property type="match status" value="1"/>
</dbReference>
<keyword evidence="8" id="KW-0539">Nucleus</keyword>
<feature type="region of interest" description="Disordered" evidence="10">
    <location>
        <begin position="61"/>
        <end position="100"/>
    </location>
</feature>
<dbReference type="InterPro" id="IPR008906">
    <property type="entry name" value="HATC_C_dom"/>
</dbReference>
<evidence type="ECO:0000256" key="6">
    <source>
        <dbReference type="ARBA" id="ARBA00023125"/>
    </source>
</evidence>
<dbReference type="InterPro" id="IPR012337">
    <property type="entry name" value="RNaseH-like_sf"/>
</dbReference>
<dbReference type="InParanoid" id="A0A6J2YQY0"/>
<dbReference type="SUPFAM" id="SSF140996">
    <property type="entry name" value="Hermes dimerisation domain"/>
    <property type="match status" value="1"/>
</dbReference>
<evidence type="ECO:0000256" key="4">
    <source>
        <dbReference type="ARBA" id="ARBA00022833"/>
    </source>
</evidence>
<dbReference type="RefSeq" id="XP_030765200.1">
    <property type="nucleotide sequence ID" value="XM_030909340.1"/>
</dbReference>
<evidence type="ECO:0000256" key="3">
    <source>
        <dbReference type="ARBA" id="ARBA00022771"/>
    </source>
</evidence>
<dbReference type="InterPro" id="IPR003656">
    <property type="entry name" value="Znf_BED"/>
</dbReference>
<keyword evidence="4" id="KW-0862">Zinc</keyword>
<dbReference type="PROSITE" id="PS50808">
    <property type="entry name" value="ZF_BED"/>
    <property type="match status" value="1"/>
</dbReference>
<evidence type="ECO:0000256" key="1">
    <source>
        <dbReference type="ARBA" id="ARBA00004123"/>
    </source>
</evidence>
<dbReference type="GO" id="GO:0005634">
    <property type="term" value="C:nucleus"/>
    <property type="evidence" value="ECO:0007669"/>
    <property type="project" value="UniProtKB-SubCell"/>
</dbReference>
<sequence>MSTRGKRSIVWTFFILTQSKKIVQCTLCKKEYKYFKNTTNLKEHLKRMHPSCLLVPASIQEDDEDEDELLTPSGSREMDTPQTPNLSTASSFESTKKPSQLRHTKQLCLAGSSRSNTLSQSQIKNFNLALIKMIVFDYQPLQIVEDRGFREFTKKLNPLYTLPSRKMLTSKLIPELYQTEIHKLKSKLSAVDHVGVTTDLWTSDTINHYITITIHFIENAELHTSALQTSEVQGSQTGSHIASELMEIFNKWEISRKVVTVVSDNGANIKSAINDHLHMHHHPCVAHTLNLTVKDGLIQNNELNVILQKCRNIVGHFKHSAIAVEKLSTMQQQMNSPQLKVKQDVVTRWNSTYIMLDRLIAIKASITAVMSSLPKAPEMLNAEEWLILEDCICVLKPFDLMTTTLSGEKYVTLSSIIPLVRGLQYSLNRMNCLTDIGNKLKVDLLAIISRRLGSYERDKISAKATFLDPRYKKQAFGSQDNANNAEKWIIEELGSLIAETSLEAPTTVSQSEVDHADSDNTLWEYLDKKITDSTNVRNTSPTAKAILMVKQYLSMANTPRSSSPLAFWSANENLFPALFKMHKKYLCAPATSVPSERIFSKSGIITNSRRNRLSAKNLNQIIFLNTNL</sequence>
<evidence type="ECO:0000256" key="5">
    <source>
        <dbReference type="ARBA" id="ARBA00023015"/>
    </source>
</evidence>
<dbReference type="Pfam" id="PF05699">
    <property type="entry name" value="Dimer_Tnp_hAT"/>
    <property type="match status" value="1"/>
</dbReference>
<evidence type="ECO:0000313" key="13">
    <source>
        <dbReference type="RefSeq" id="XP_030765200.1"/>
    </source>
</evidence>
<evidence type="ECO:0000256" key="7">
    <source>
        <dbReference type="ARBA" id="ARBA00023163"/>
    </source>
</evidence>
<dbReference type="GO" id="GO:0003677">
    <property type="term" value="F:DNA binding"/>
    <property type="evidence" value="ECO:0007669"/>
    <property type="project" value="UniProtKB-KW"/>
</dbReference>
<evidence type="ECO:0000256" key="9">
    <source>
        <dbReference type="PROSITE-ProRule" id="PRU00027"/>
    </source>
</evidence>
<evidence type="ECO:0000256" key="8">
    <source>
        <dbReference type="ARBA" id="ARBA00023242"/>
    </source>
</evidence>
<keyword evidence="7" id="KW-0804">Transcription</keyword>
<dbReference type="KEGG" id="soy:115889359"/>
<reference evidence="13" key="1">
    <citation type="submission" date="2025-08" db="UniProtKB">
        <authorList>
            <consortium name="RefSeq"/>
        </authorList>
    </citation>
    <scope>IDENTIFICATION</scope>
    <source>
        <tissue evidence="13">Gonads</tissue>
    </source>
</reference>
<feature type="compositionally biased region" description="Polar residues" evidence="10">
    <location>
        <begin position="80"/>
        <end position="93"/>
    </location>
</feature>
<dbReference type="Pfam" id="PF02892">
    <property type="entry name" value="zf-BED"/>
    <property type="match status" value="1"/>
</dbReference>
<dbReference type="GO" id="GO:0008270">
    <property type="term" value="F:zinc ion binding"/>
    <property type="evidence" value="ECO:0007669"/>
    <property type="project" value="UniProtKB-KW"/>
</dbReference>
<dbReference type="GO" id="GO:0009791">
    <property type="term" value="P:post-embryonic development"/>
    <property type="evidence" value="ECO:0007669"/>
    <property type="project" value="UniProtKB-ARBA"/>
</dbReference>
<proteinExistence type="predicted"/>
<evidence type="ECO:0000313" key="12">
    <source>
        <dbReference type="Proteomes" id="UP000504635"/>
    </source>
</evidence>
<dbReference type="GeneID" id="115889359"/>
<accession>A0A6J2YQY0</accession>
<keyword evidence="6" id="KW-0238">DNA-binding</keyword>
<name>A0A6J2YQY0_SITOR</name>
<evidence type="ECO:0000256" key="10">
    <source>
        <dbReference type="SAM" id="MobiDB-lite"/>
    </source>
</evidence>
<evidence type="ECO:0000259" key="11">
    <source>
        <dbReference type="PROSITE" id="PS50808"/>
    </source>
</evidence>
<dbReference type="InterPro" id="IPR052035">
    <property type="entry name" value="ZnF_BED_domain_contain"/>
</dbReference>
<evidence type="ECO:0000256" key="2">
    <source>
        <dbReference type="ARBA" id="ARBA00022723"/>
    </source>
</evidence>
<organism evidence="12 13">
    <name type="scientific">Sitophilus oryzae</name>
    <name type="common">Rice weevil</name>
    <name type="synonym">Curculio oryzae</name>
    <dbReference type="NCBI Taxonomy" id="7048"/>
    <lineage>
        <taxon>Eukaryota</taxon>
        <taxon>Metazoa</taxon>
        <taxon>Ecdysozoa</taxon>
        <taxon>Arthropoda</taxon>
        <taxon>Hexapoda</taxon>
        <taxon>Insecta</taxon>
        <taxon>Pterygota</taxon>
        <taxon>Neoptera</taxon>
        <taxon>Endopterygota</taxon>
        <taxon>Coleoptera</taxon>
        <taxon>Polyphaga</taxon>
        <taxon>Cucujiformia</taxon>
        <taxon>Curculionidae</taxon>
        <taxon>Dryophthorinae</taxon>
        <taxon>Sitophilus</taxon>
    </lineage>
</organism>
<keyword evidence="2" id="KW-0479">Metal-binding</keyword>
<dbReference type="GO" id="GO:0046983">
    <property type="term" value="F:protein dimerization activity"/>
    <property type="evidence" value="ECO:0007669"/>
    <property type="project" value="InterPro"/>
</dbReference>
<dbReference type="InterPro" id="IPR036236">
    <property type="entry name" value="Znf_C2H2_sf"/>
</dbReference>
<dbReference type="Proteomes" id="UP000504635">
    <property type="component" value="Unplaced"/>
</dbReference>
<dbReference type="SUPFAM" id="SSF57667">
    <property type="entry name" value="beta-beta-alpha zinc fingers"/>
    <property type="match status" value="1"/>
</dbReference>
<comment type="subcellular location">
    <subcellularLocation>
        <location evidence="1">Nucleus</location>
    </subcellularLocation>
</comment>
<keyword evidence="3 9" id="KW-0863">Zinc-finger</keyword>
<gene>
    <name evidence="13" type="primary">LOC115889359</name>
</gene>
<feature type="domain" description="BED-type" evidence="11">
    <location>
        <begin position="5"/>
        <end position="50"/>
    </location>
</feature>
<dbReference type="AlphaFoldDB" id="A0A6J2YQY0"/>
<protein>
    <submittedName>
        <fullName evidence="13">Zinc finger BED domain-containing protein 1-like</fullName>
    </submittedName>
</protein>
<dbReference type="SUPFAM" id="SSF53098">
    <property type="entry name" value="Ribonuclease H-like"/>
    <property type="match status" value="1"/>
</dbReference>
<keyword evidence="5" id="KW-0805">Transcription regulation</keyword>
<keyword evidence="12" id="KW-1185">Reference proteome</keyword>
<dbReference type="PANTHER" id="PTHR46481">
    <property type="entry name" value="ZINC FINGER BED DOMAIN-CONTAINING PROTEIN 4"/>
    <property type="match status" value="1"/>
</dbReference>